<evidence type="ECO:0000256" key="1">
    <source>
        <dbReference type="SAM" id="Phobius"/>
    </source>
</evidence>
<name>S3K1P0_9ENTR</name>
<gene>
    <name evidence="2" type="ORF">HMPREF0201_00847</name>
</gene>
<proteinExistence type="predicted"/>
<feature type="transmembrane region" description="Helical" evidence="1">
    <location>
        <begin position="42"/>
        <end position="60"/>
    </location>
</feature>
<reference evidence="2 3" key="1">
    <citation type="submission" date="2013-04" db="EMBL/GenBank/DDBJ databases">
        <authorList>
            <person name="Weinstock G."/>
            <person name="Sodergren E."/>
            <person name="Lobos E.A."/>
            <person name="Fulton L."/>
            <person name="Fulton R."/>
            <person name="Courtney L."/>
            <person name="Fronick C."/>
            <person name="O'Laughlin M."/>
            <person name="Godfrey J."/>
            <person name="Wilson R.M."/>
            <person name="Miner T."/>
            <person name="Farmer C."/>
            <person name="Delehaunty K."/>
            <person name="Cordes M."/>
            <person name="Minx P."/>
            <person name="Tomlinson C."/>
            <person name="Chen J."/>
            <person name="Wollam A."/>
            <person name="Pepin K.H."/>
            <person name="Palsikar V.B."/>
            <person name="Zhang X."/>
            <person name="Suruliraj S."/>
            <person name="Perna N.T."/>
            <person name="Plunkett G."/>
            <person name="Warren W."/>
            <person name="Mitreva M."/>
            <person name="Mardis E.R."/>
            <person name="Wilson R.K."/>
        </authorList>
    </citation>
    <scope>NUCLEOTIDE SEQUENCE [LARGE SCALE GENOMIC DNA]</scope>
    <source>
        <strain evidence="2 3">DSM 4568</strain>
    </source>
</reference>
<organism evidence="2 3">
    <name type="scientific">Cedecea davisae DSM 4568</name>
    <dbReference type="NCBI Taxonomy" id="566551"/>
    <lineage>
        <taxon>Bacteria</taxon>
        <taxon>Pseudomonadati</taxon>
        <taxon>Pseudomonadota</taxon>
        <taxon>Gammaproteobacteria</taxon>
        <taxon>Enterobacterales</taxon>
        <taxon>Enterobacteriaceae</taxon>
        <taxon>Cedecea</taxon>
    </lineage>
</organism>
<protein>
    <submittedName>
        <fullName evidence="2">Uncharacterized protein</fullName>
    </submittedName>
</protein>
<sequence length="63" mass="7262">MIVFLTDANLTAYRTRCPPPFTHIFNAPLMIASCICHDTETISNYPFLCIMLVSCWYLILDFV</sequence>
<keyword evidence="1" id="KW-0812">Transmembrane</keyword>
<dbReference type="AlphaFoldDB" id="S3K1P0"/>
<dbReference type="EMBL" id="ATDT01000005">
    <property type="protein sequence ID" value="EPF19119.1"/>
    <property type="molecule type" value="Genomic_DNA"/>
</dbReference>
<evidence type="ECO:0000313" key="2">
    <source>
        <dbReference type="EMBL" id="EPF19119.1"/>
    </source>
</evidence>
<keyword evidence="1" id="KW-0472">Membrane</keyword>
<evidence type="ECO:0000313" key="3">
    <source>
        <dbReference type="Proteomes" id="UP000014585"/>
    </source>
</evidence>
<comment type="caution">
    <text evidence="2">The sequence shown here is derived from an EMBL/GenBank/DDBJ whole genome shotgun (WGS) entry which is preliminary data.</text>
</comment>
<accession>S3K1P0</accession>
<dbReference type="HOGENOM" id="CLU_2877550_0_0_6"/>
<dbReference type="Proteomes" id="UP000014585">
    <property type="component" value="Unassembled WGS sequence"/>
</dbReference>
<keyword evidence="1" id="KW-1133">Transmembrane helix</keyword>